<dbReference type="Proteomes" id="UP000324222">
    <property type="component" value="Unassembled WGS sequence"/>
</dbReference>
<sequence>MQTCSTLEEPQGKSQLDENHHSLLLPSSPKSVNMDQQVTKNESTEQFQIAKVSPMKENGSVMSEGGTKTENMSKGMVCVSVNKNSLKSSTPQQIDSHLVPKNTKADERETML</sequence>
<protein>
    <submittedName>
        <fullName evidence="2">Uncharacterized protein</fullName>
    </submittedName>
</protein>
<feature type="compositionally biased region" description="Polar residues" evidence="1">
    <location>
        <begin position="1"/>
        <end position="14"/>
    </location>
</feature>
<evidence type="ECO:0000256" key="1">
    <source>
        <dbReference type="SAM" id="MobiDB-lite"/>
    </source>
</evidence>
<dbReference type="EMBL" id="VSRR010062677">
    <property type="protein sequence ID" value="MPC83491.1"/>
    <property type="molecule type" value="Genomic_DNA"/>
</dbReference>
<comment type="caution">
    <text evidence="2">The sequence shown here is derived from an EMBL/GenBank/DDBJ whole genome shotgun (WGS) entry which is preliminary data.</text>
</comment>
<proteinExistence type="predicted"/>
<dbReference type="AlphaFoldDB" id="A0A5B7IDD2"/>
<accession>A0A5B7IDD2</accession>
<reference evidence="2 3" key="1">
    <citation type="submission" date="2019-05" db="EMBL/GenBank/DDBJ databases">
        <title>Another draft genome of Portunus trituberculatus and its Hox gene families provides insights of decapod evolution.</title>
        <authorList>
            <person name="Jeong J.-H."/>
            <person name="Song I."/>
            <person name="Kim S."/>
            <person name="Choi T."/>
            <person name="Kim D."/>
            <person name="Ryu S."/>
            <person name="Kim W."/>
        </authorList>
    </citation>
    <scope>NUCLEOTIDE SEQUENCE [LARGE SCALE GENOMIC DNA]</scope>
    <source>
        <tissue evidence="2">Muscle</tissue>
    </source>
</reference>
<evidence type="ECO:0000313" key="2">
    <source>
        <dbReference type="EMBL" id="MPC83491.1"/>
    </source>
</evidence>
<feature type="compositionally biased region" description="Basic and acidic residues" evidence="1">
    <location>
        <begin position="103"/>
        <end position="112"/>
    </location>
</feature>
<organism evidence="2 3">
    <name type="scientific">Portunus trituberculatus</name>
    <name type="common">Swimming crab</name>
    <name type="synonym">Neptunus trituberculatus</name>
    <dbReference type="NCBI Taxonomy" id="210409"/>
    <lineage>
        <taxon>Eukaryota</taxon>
        <taxon>Metazoa</taxon>
        <taxon>Ecdysozoa</taxon>
        <taxon>Arthropoda</taxon>
        <taxon>Crustacea</taxon>
        <taxon>Multicrustacea</taxon>
        <taxon>Malacostraca</taxon>
        <taxon>Eumalacostraca</taxon>
        <taxon>Eucarida</taxon>
        <taxon>Decapoda</taxon>
        <taxon>Pleocyemata</taxon>
        <taxon>Brachyura</taxon>
        <taxon>Eubrachyura</taxon>
        <taxon>Portunoidea</taxon>
        <taxon>Portunidae</taxon>
        <taxon>Portuninae</taxon>
        <taxon>Portunus</taxon>
    </lineage>
</organism>
<name>A0A5B7IDD2_PORTR</name>
<keyword evidence="3" id="KW-1185">Reference proteome</keyword>
<gene>
    <name evidence="2" type="ORF">E2C01_078203</name>
</gene>
<feature type="region of interest" description="Disordered" evidence="1">
    <location>
        <begin position="1"/>
        <end position="73"/>
    </location>
</feature>
<evidence type="ECO:0000313" key="3">
    <source>
        <dbReference type="Proteomes" id="UP000324222"/>
    </source>
</evidence>
<feature type="compositionally biased region" description="Polar residues" evidence="1">
    <location>
        <begin position="30"/>
        <end position="47"/>
    </location>
</feature>
<feature type="region of interest" description="Disordered" evidence="1">
    <location>
        <begin position="87"/>
        <end position="112"/>
    </location>
</feature>